<keyword evidence="3" id="KW-1185">Reference proteome</keyword>
<evidence type="ECO:0000313" key="2">
    <source>
        <dbReference type="EMBL" id="KAJ1921735.1"/>
    </source>
</evidence>
<protein>
    <submittedName>
        <fullName evidence="2">Uncharacterized protein</fullName>
    </submittedName>
</protein>
<name>A0A9W8A2V5_9FUNG</name>
<reference evidence="2" key="1">
    <citation type="submission" date="2022-07" db="EMBL/GenBank/DDBJ databases">
        <title>Phylogenomic reconstructions and comparative analyses of Kickxellomycotina fungi.</title>
        <authorList>
            <person name="Reynolds N.K."/>
            <person name="Stajich J.E."/>
            <person name="Barry K."/>
            <person name="Grigoriev I.V."/>
            <person name="Crous P."/>
            <person name="Smith M.E."/>
        </authorList>
    </citation>
    <scope>NUCLEOTIDE SEQUENCE</scope>
    <source>
        <strain evidence="2">NBRC 100468</strain>
    </source>
</reference>
<organism evidence="2 3">
    <name type="scientific">Mycoemilia scoparia</name>
    <dbReference type="NCBI Taxonomy" id="417184"/>
    <lineage>
        <taxon>Eukaryota</taxon>
        <taxon>Fungi</taxon>
        <taxon>Fungi incertae sedis</taxon>
        <taxon>Zoopagomycota</taxon>
        <taxon>Kickxellomycotina</taxon>
        <taxon>Kickxellomycetes</taxon>
        <taxon>Kickxellales</taxon>
        <taxon>Kickxellaceae</taxon>
        <taxon>Mycoemilia</taxon>
    </lineage>
</organism>
<accession>A0A9W8A2V5</accession>
<keyword evidence="1" id="KW-0812">Transmembrane</keyword>
<keyword evidence="1" id="KW-0472">Membrane</keyword>
<keyword evidence="1" id="KW-1133">Transmembrane helix</keyword>
<comment type="caution">
    <text evidence="2">The sequence shown here is derived from an EMBL/GenBank/DDBJ whole genome shotgun (WGS) entry which is preliminary data.</text>
</comment>
<evidence type="ECO:0000313" key="3">
    <source>
        <dbReference type="Proteomes" id="UP001150538"/>
    </source>
</evidence>
<dbReference type="Proteomes" id="UP001150538">
    <property type="component" value="Unassembled WGS sequence"/>
</dbReference>
<feature type="transmembrane region" description="Helical" evidence="1">
    <location>
        <begin position="87"/>
        <end position="107"/>
    </location>
</feature>
<sequence>MVPKNISPPGDGYGVDKIDKMNGFPNKQLYKDGELEHMGKPIPYGLPPVNGYNKQDVDGFNGDDDDAYDQIRPNGHKLHRNAATKSLAVSGAGTLVIVSSMVFGVAFSSNSLSLF</sequence>
<dbReference type="EMBL" id="JANBPU010000003">
    <property type="protein sequence ID" value="KAJ1921735.1"/>
    <property type="molecule type" value="Genomic_DNA"/>
</dbReference>
<proteinExistence type="predicted"/>
<gene>
    <name evidence="2" type="ORF">H4219_000468</name>
</gene>
<dbReference type="AlphaFoldDB" id="A0A9W8A2V5"/>
<evidence type="ECO:0000256" key="1">
    <source>
        <dbReference type="SAM" id="Phobius"/>
    </source>
</evidence>